<keyword evidence="7" id="KW-1185">Reference proteome</keyword>
<gene>
    <name evidence="6" type="ORF">M409DRAFT_65384</name>
</gene>
<dbReference type="InterPro" id="IPR036864">
    <property type="entry name" value="Zn2-C6_fun-type_DNA-bd_sf"/>
</dbReference>
<dbReference type="GO" id="GO:0003677">
    <property type="term" value="F:DNA binding"/>
    <property type="evidence" value="ECO:0007669"/>
    <property type="project" value="InterPro"/>
</dbReference>
<feature type="compositionally biased region" description="Polar residues" evidence="4">
    <location>
        <begin position="16"/>
        <end position="26"/>
    </location>
</feature>
<dbReference type="GO" id="GO:0006351">
    <property type="term" value="P:DNA-templated transcription"/>
    <property type="evidence" value="ECO:0007669"/>
    <property type="project" value="InterPro"/>
</dbReference>
<keyword evidence="2" id="KW-0479">Metal-binding</keyword>
<dbReference type="OrthoDB" id="1747771at2759"/>
<feature type="domain" description="Zn(2)-C6 fungal-type" evidence="5">
    <location>
        <begin position="41"/>
        <end position="72"/>
    </location>
</feature>
<evidence type="ECO:0000313" key="7">
    <source>
        <dbReference type="Proteomes" id="UP000799537"/>
    </source>
</evidence>
<name>A0A6A6CRA4_ZASCE</name>
<evidence type="ECO:0000259" key="5">
    <source>
        <dbReference type="PROSITE" id="PS50048"/>
    </source>
</evidence>
<dbReference type="PANTHER" id="PTHR31001">
    <property type="entry name" value="UNCHARACTERIZED TRANSCRIPTIONAL REGULATORY PROTEIN"/>
    <property type="match status" value="1"/>
</dbReference>
<dbReference type="InterPro" id="IPR001138">
    <property type="entry name" value="Zn2Cys6_DnaBD"/>
</dbReference>
<accession>A0A6A6CRA4</accession>
<proteinExistence type="predicted"/>
<dbReference type="EMBL" id="ML993590">
    <property type="protein sequence ID" value="KAF2168362.1"/>
    <property type="molecule type" value="Genomic_DNA"/>
</dbReference>
<dbReference type="InterPro" id="IPR050613">
    <property type="entry name" value="Sec_Metabolite_Reg"/>
</dbReference>
<feature type="region of interest" description="Disordered" evidence="4">
    <location>
        <begin position="105"/>
        <end position="138"/>
    </location>
</feature>
<feature type="compositionally biased region" description="Low complexity" evidence="4">
    <location>
        <begin position="842"/>
        <end position="851"/>
    </location>
</feature>
<dbReference type="InterPro" id="IPR007219">
    <property type="entry name" value="XnlR_reg_dom"/>
</dbReference>
<keyword evidence="3" id="KW-0539">Nucleus</keyword>
<dbReference type="GeneID" id="54569756"/>
<evidence type="ECO:0000256" key="1">
    <source>
        <dbReference type="ARBA" id="ARBA00004123"/>
    </source>
</evidence>
<feature type="compositionally biased region" description="Low complexity" evidence="4">
    <location>
        <begin position="811"/>
        <end position="820"/>
    </location>
</feature>
<organism evidence="6 7">
    <name type="scientific">Zasmidium cellare ATCC 36951</name>
    <dbReference type="NCBI Taxonomy" id="1080233"/>
    <lineage>
        <taxon>Eukaryota</taxon>
        <taxon>Fungi</taxon>
        <taxon>Dikarya</taxon>
        <taxon>Ascomycota</taxon>
        <taxon>Pezizomycotina</taxon>
        <taxon>Dothideomycetes</taxon>
        <taxon>Dothideomycetidae</taxon>
        <taxon>Mycosphaerellales</taxon>
        <taxon>Mycosphaerellaceae</taxon>
        <taxon>Zasmidium</taxon>
    </lineage>
</organism>
<dbReference type="Proteomes" id="UP000799537">
    <property type="component" value="Unassembled WGS sequence"/>
</dbReference>
<dbReference type="PROSITE" id="PS50048">
    <property type="entry name" value="ZN2_CY6_FUNGAL_2"/>
    <property type="match status" value="1"/>
</dbReference>
<dbReference type="CDD" id="cd00067">
    <property type="entry name" value="GAL4"/>
    <property type="match status" value="1"/>
</dbReference>
<dbReference type="Pfam" id="PF00172">
    <property type="entry name" value="Zn_clus"/>
    <property type="match status" value="1"/>
</dbReference>
<evidence type="ECO:0000256" key="2">
    <source>
        <dbReference type="ARBA" id="ARBA00022723"/>
    </source>
</evidence>
<dbReference type="SMART" id="SM00066">
    <property type="entry name" value="GAL4"/>
    <property type="match status" value="1"/>
</dbReference>
<dbReference type="PROSITE" id="PS00463">
    <property type="entry name" value="ZN2_CY6_FUNGAL_1"/>
    <property type="match status" value="1"/>
</dbReference>
<comment type="subcellular location">
    <subcellularLocation>
        <location evidence="1">Nucleus</location>
    </subcellularLocation>
</comment>
<dbReference type="SMART" id="SM00906">
    <property type="entry name" value="Fungal_trans"/>
    <property type="match status" value="1"/>
</dbReference>
<reference evidence="6" key="1">
    <citation type="journal article" date="2020" name="Stud. Mycol.">
        <title>101 Dothideomycetes genomes: a test case for predicting lifestyles and emergence of pathogens.</title>
        <authorList>
            <person name="Haridas S."/>
            <person name="Albert R."/>
            <person name="Binder M."/>
            <person name="Bloem J."/>
            <person name="Labutti K."/>
            <person name="Salamov A."/>
            <person name="Andreopoulos B."/>
            <person name="Baker S."/>
            <person name="Barry K."/>
            <person name="Bills G."/>
            <person name="Bluhm B."/>
            <person name="Cannon C."/>
            <person name="Castanera R."/>
            <person name="Culley D."/>
            <person name="Daum C."/>
            <person name="Ezra D."/>
            <person name="Gonzalez J."/>
            <person name="Henrissat B."/>
            <person name="Kuo A."/>
            <person name="Liang C."/>
            <person name="Lipzen A."/>
            <person name="Lutzoni F."/>
            <person name="Magnuson J."/>
            <person name="Mondo S."/>
            <person name="Nolan M."/>
            <person name="Ohm R."/>
            <person name="Pangilinan J."/>
            <person name="Park H.-J."/>
            <person name="Ramirez L."/>
            <person name="Alfaro M."/>
            <person name="Sun H."/>
            <person name="Tritt A."/>
            <person name="Yoshinaga Y."/>
            <person name="Zwiers L.-H."/>
            <person name="Turgeon B."/>
            <person name="Goodwin S."/>
            <person name="Spatafora J."/>
            <person name="Crous P."/>
            <person name="Grigoriev I."/>
        </authorList>
    </citation>
    <scope>NUCLEOTIDE SEQUENCE</scope>
    <source>
        <strain evidence="6">ATCC 36951</strain>
    </source>
</reference>
<dbReference type="RefSeq" id="XP_033669251.1">
    <property type="nucleotide sequence ID" value="XM_033816484.1"/>
</dbReference>
<dbReference type="GO" id="GO:0008270">
    <property type="term" value="F:zinc ion binding"/>
    <property type="evidence" value="ECO:0007669"/>
    <property type="project" value="InterPro"/>
</dbReference>
<sequence>MASSSWAGYGPAAPTQGPSNQIQRTGSGDHQKKPQSRQLLSCTKCRERKVKCDRTKPCSACCARGHPKECEFVVGEGNDYSPIQQSYEIRKLRAENQKLKERLQQARLTGSGDDDDDEESSDRKSSRASRTTASRQRRFKTGERVDNLYFGTPGLANIVSDFANLQIGAHSLTHAVPKGRDMYALPEGSPYPFPMLNGGNTLSDLAQTLLIPNEDMIYESLDMFQRRAQSCYFPHTPDGVTRREVERFMADAEANAERFPDMLALIFATLATGMQMGVYDKHGDWLPGAVEQTRKTSDVYVAAAMQALRLASFMNTPTLLCIQALIMIGPYLTNSGRFLDAFTLFGTTIRLAHSIGLHRDPKLLDPAPPLRECTIRRTLWWWMLHMDQQYSVTLGRPLGISGFGDCPPPETLTTNPTILRLNEFVDHLTIMARQILSSDGMVNVGRIDEYTDKLIGLWDTMPEALQFNESWCRMETQLPEWPLDAMSAMLFAKVQSFLILLNRQRIERTQSIPVDHSPPGSMMPPPRPMTGAMGYGEHPIHAAPVRGRSLVVESSIQLLKAFLFFRYRNPAVLICWTMGQQAFNASMILILDAWETENQQNEWLVNQAYAVFHELQSKGVHKLAELAVRRISSGLMMLEQRRHQREQQAAMSRRPYGYQPTLQIDTASMSDFSGDAVMGNTGMFLLEDPGLQSYIAPSFQPLGWNMAGSSARPSNSSHPTSPSIPSPVVPVSQVTAAPFPVMTAPFTGGPMTTSSYSLGGGGSLPARIPNLPPQAPGSSNASRPQAAFTPINAGVPLVSPSDRQHPHHHQQQQQQQNEQQSFSQVRGPRPSHSSHSSHHGRSQQQHRSGSSSHHHSTGAGPRGIQQHHRLDRPPKSQQRRK</sequence>
<feature type="region of interest" description="Disordered" evidence="4">
    <location>
        <begin position="1"/>
        <end position="38"/>
    </location>
</feature>
<protein>
    <recommendedName>
        <fullName evidence="5">Zn(2)-C6 fungal-type domain-containing protein</fullName>
    </recommendedName>
</protein>
<dbReference type="GO" id="GO:0005634">
    <property type="term" value="C:nucleus"/>
    <property type="evidence" value="ECO:0007669"/>
    <property type="project" value="UniProtKB-SubCell"/>
</dbReference>
<dbReference type="GO" id="GO:0000981">
    <property type="term" value="F:DNA-binding transcription factor activity, RNA polymerase II-specific"/>
    <property type="evidence" value="ECO:0007669"/>
    <property type="project" value="InterPro"/>
</dbReference>
<feature type="region of interest" description="Disordered" evidence="4">
    <location>
        <begin position="707"/>
        <end position="729"/>
    </location>
</feature>
<dbReference type="Gene3D" id="4.10.240.10">
    <property type="entry name" value="Zn(2)-C6 fungal-type DNA-binding domain"/>
    <property type="match status" value="1"/>
</dbReference>
<evidence type="ECO:0000256" key="3">
    <source>
        <dbReference type="ARBA" id="ARBA00023242"/>
    </source>
</evidence>
<evidence type="ECO:0000256" key="4">
    <source>
        <dbReference type="SAM" id="MobiDB-lite"/>
    </source>
</evidence>
<evidence type="ECO:0000313" key="6">
    <source>
        <dbReference type="EMBL" id="KAF2168362.1"/>
    </source>
</evidence>
<dbReference type="CDD" id="cd12148">
    <property type="entry name" value="fungal_TF_MHR"/>
    <property type="match status" value="1"/>
</dbReference>
<dbReference type="AlphaFoldDB" id="A0A6A6CRA4"/>
<feature type="region of interest" description="Disordered" evidence="4">
    <location>
        <begin position="753"/>
        <end position="881"/>
    </location>
</feature>
<dbReference type="Pfam" id="PF04082">
    <property type="entry name" value="Fungal_trans"/>
    <property type="match status" value="1"/>
</dbReference>
<dbReference type="SUPFAM" id="SSF57701">
    <property type="entry name" value="Zn2/Cys6 DNA-binding domain"/>
    <property type="match status" value="1"/>
</dbReference>